<feature type="transmembrane region" description="Helical" evidence="1">
    <location>
        <begin position="413"/>
        <end position="432"/>
    </location>
</feature>
<feature type="transmembrane region" description="Helical" evidence="1">
    <location>
        <begin position="97"/>
        <end position="119"/>
    </location>
</feature>
<dbReference type="EMBL" id="JBEPFB010000036">
    <property type="protein sequence ID" value="MER7379642.1"/>
    <property type="molecule type" value="Genomic_DNA"/>
</dbReference>
<feature type="transmembrane region" description="Helical" evidence="1">
    <location>
        <begin position="42"/>
        <end position="64"/>
    </location>
</feature>
<comment type="caution">
    <text evidence="2">The sequence shown here is derived from an EMBL/GenBank/DDBJ whole genome shotgun (WGS) entry which is preliminary data.</text>
</comment>
<feature type="transmembrane region" description="Helical" evidence="1">
    <location>
        <begin position="224"/>
        <end position="243"/>
    </location>
</feature>
<evidence type="ECO:0000313" key="3">
    <source>
        <dbReference type="Proteomes" id="UP001486207"/>
    </source>
</evidence>
<protein>
    <recommendedName>
        <fullName evidence="4">O-antigen polysaccharide polymerase Wzy</fullName>
    </recommendedName>
</protein>
<feature type="transmembrane region" description="Helical" evidence="1">
    <location>
        <begin position="255"/>
        <end position="272"/>
    </location>
</feature>
<organism evidence="2 3">
    <name type="scientific">Streptomyces lanatus</name>
    <dbReference type="NCBI Taxonomy" id="66900"/>
    <lineage>
        <taxon>Bacteria</taxon>
        <taxon>Bacillati</taxon>
        <taxon>Actinomycetota</taxon>
        <taxon>Actinomycetes</taxon>
        <taxon>Kitasatosporales</taxon>
        <taxon>Streptomycetaceae</taxon>
        <taxon>Streptomyces</taxon>
    </lineage>
</organism>
<accession>A0ABV1Y6Y8</accession>
<feature type="transmembrane region" description="Helical" evidence="1">
    <location>
        <begin position="469"/>
        <end position="486"/>
    </location>
</feature>
<keyword evidence="1" id="KW-1133">Transmembrane helix</keyword>
<proteinExistence type="predicted"/>
<keyword evidence="3" id="KW-1185">Reference proteome</keyword>
<dbReference type="RefSeq" id="WP_229912145.1">
    <property type="nucleotide sequence ID" value="NZ_BNBM01000015.1"/>
</dbReference>
<sequence>MKRPLKCEGWAGLLSYKSTGGDPFRLLARSGVQVRGGEQRSVAAVCCWALFFVVFLPALILQSIDTRFGVALAVQCVVVVHTGVGLARVLTDTSVRLIAFGFWLFSYVWLGLAPLAMLATDTYPLGYRTGETTAFGAAVLTELGLLAYTAGAALAAGRNGARSAVLEPLLSRTLAPLPVLLLCCLSLLLAVVLIPGQEGGLRAYFTSRQALWQSGTQSDTAHALRVWGLAVPAFWSMVALVHLPRRATGDRLLRTIRRLLLPALLALNVIVNNPISRPRFWAGTVLLVLLFSWHRFNTPPAFRRTAVAITAVVLFAFPYSDYFRYDEREALQLVGLAEQFSTAMDYDAFQQMQTGVDYVQENGFTPSSLLGVILVMIPRTMWPGKPQATGIEFAQYAGYDFQNLSAPLWIESYLWGGPLCVVAVFCLLGAAGRRVDDIRARLRGRQSTLAVLLVPAFAFYQLIFLRGSLMAIVAPLLLLLIVPFFLTRTAGRSRLPSLVRSPATAGHALIPGHRRHP</sequence>
<feature type="transmembrane region" description="Helical" evidence="1">
    <location>
        <begin position="444"/>
        <end position="463"/>
    </location>
</feature>
<dbReference type="Proteomes" id="UP001486207">
    <property type="component" value="Unassembled WGS sequence"/>
</dbReference>
<feature type="transmembrane region" description="Helical" evidence="1">
    <location>
        <begin position="134"/>
        <end position="157"/>
    </location>
</feature>
<feature type="transmembrane region" description="Helical" evidence="1">
    <location>
        <begin position="70"/>
        <end position="90"/>
    </location>
</feature>
<reference evidence="2 3" key="1">
    <citation type="submission" date="2024-06" db="EMBL/GenBank/DDBJ databases">
        <title>The Natural Products Discovery Center: Release of the First 8490 Sequenced Strains for Exploring Actinobacteria Biosynthetic Diversity.</title>
        <authorList>
            <person name="Kalkreuter E."/>
            <person name="Kautsar S.A."/>
            <person name="Yang D."/>
            <person name="Bader C.D."/>
            <person name="Teijaro C.N."/>
            <person name="Fluegel L."/>
            <person name="Davis C.M."/>
            <person name="Simpson J.R."/>
            <person name="Lauterbach L."/>
            <person name="Steele A.D."/>
            <person name="Gui C."/>
            <person name="Meng S."/>
            <person name="Li G."/>
            <person name="Viehrig K."/>
            <person name="Ye F."/>
            <person name="Su P."/>
            <person name="Kiefer A.F."/>
            <person name="Nichols A."/>
            <person name="Cepeda A.J."/>
            <person name="Yan W."/>
            <person name="Fan B."/>
            <person name="Jiang Y."/>
            <person name="Adhikari A."/>
            <person name="Zheng C.-J."/>
            <person name="Schuster L."/>
            <person name="Cowan T.M."/>
            <person name="Smanski M.J."/>
            <person name="Chevrette M.G."/>
            <person name="De Carvalho L.P.S."/>
            <person name="Shen B."/>
        </authorList>
    </citation>
    <scope>NUCLEOTIDE SEQUENCE [LARGE SCALE GENOMIC DNA]</scope>
    <source>
        <strain evidence="2 3">NPDC000155</strain>
    </source>
</reference>
<feature type="transmembrane region" description="Helical" evidence="1">
    <location>
        <begin position="169"/>
        <end position="194"/>
    </location>
</feature>
<feature type="transmembrane region" description="Helical" evidence="1">
    <location>
        <begin position="301"/>
        <end position="319"/>
    </location>
</feature>
<feature type="transmembrane region" description="Helical" evidence="1">
    <location>
        <begin position="278"/>
        <end position="294"/>
    </location>
</feature>
<keyword evidence="1" id="KW-0472">Membrane</keyword>
<evidence type="ECO:0000256" key="1">
    <source>
        <dbReference type="SAM" id="Phobius"/>
    </source>
</evidence>
<evidence type="ECO:0000313" key="2">
    <source>
        <dbReference type="EMBL" id="MER7379642.1"/>
    </source>
</evidence>
<gene>
    <name evidence="2" type="ORF">ABT384_44365</name>
</gene>
<evidence type="ECO:0008006" key="4">
    <source>
        <dbReference type="Google" id="ProtNLM"/>
    </source>
</evidence>
<name>A0ABV1Y6Y8_9ACTN</name>
<keyword evidence="1" id="KW-0812">Transmembrane</keyword>